<dbReference type="OrthoDB" id="397740at2"/>
<evidence type="ECO:0000313" key="1">
    <source>
        <dbReference type="EMBL" id="RAO95069.1"/>
    </source>
</evidence>
<evidence type="ECO:0000313" key="2">
    <source>
        <dbReference type="Proteomes" id="UP000249762"/>
    </source>
</evidence>
<organism evidence="1 2">
    <name type="scientific">Mycoplasma wenyonii</name>
    <dbReference type="NCBI Taxonomy" id="65123"/>
    <lineage>
        <taxon>Bacteria</taxon>
        <taxon>Bacillati</taxon>
        <taxon>Mycoplasmatota</taxon>
        <taxon>Mollicutes</taxon>
        <taxon>Mycoplasmataceae</taxon>
        <taxon>Mycoplasma</taxon>
    </lineage>
</organism>
<dbReference type="RefSeq" id="WP_112665311.1">
    <property type="nucleotide sequence ID" value="NZ_QKVO01000004.1"/>
</dbReference>
<gene>
    <name evidence="1" type="ORF">DNK47_01510</name>
</gene>
<accession>A0A328PVD4</accession>
<dbReference type="AlphaFoldDB" id="A0A328PVD4"/>
<protein>
    <submittedName>
        <fullName evidence="1">Uncharacterized protein</fullName>
    </submittedName>
</protein>
<keyword evidence="2" id="KW-1185">Reference proteome</keyword>
<proteinExistence type="predicted"/>
<dbReference type="EMBL" id="QKVO01000004">
    <property type="protein sequence ID" value="RAO95069.1"/>
    <property type="molecule type" value="Genomic_DNA"/>
</dbReference>
<reference evidence="2" key="1">
    <citation type="submission" date="2018-06" db="EMBL/GenBank/DDBJ databases">
        <authorList>
            <person name="Martinez Ocampo F."/>
            <person name="Quiroz Castaneda R.E."/>
            <person name="Rojas Lopez X."/>
        </authorList>
    </citation>
    <scope>NUCLEOTIDE SEQUENCE [LARGE SCALE GENOMIC DNA]</scope>
    <source>
        <strain evidence="2">INIFAP02</strain>
    </source>
</reference>
<dbReference type="Proteomes" id="UP000249762">
    <property type="component" value="Unassembled WGS sequence"/>
</dbReference>
<comment type="caution">
    <text evidence="1">The sequence shown here is derived from an EMBL/GenBank/DDBJ whole genome shotgun (WGS) entry which is preliminary data.</text>
</comment>
<name>A0A328PVD4_9MOLU</name>
<sequence length="297" mass="33733">MLFVKGLEGKPQLVQRSSSSSSEFPNKNYEIQQVSQQVSASQAQTERPALIAEFPLARLGQKNYYKYCIPSDSPLLKTSTQTTTSSDTTNCKLDWFGSNSTHEKTKKEEISFLLETMVKFIETQHVANVLMFYDKNTNFLNNGTTGGGSSQVFSSIQQACKVKNKNSKELITELFFAPKECLLSPSSARVTLELLSFPSLTQTNQTPEIQVTKEQLTRARISGFLRYGVFEYSAQPKKIPSSQNGGTKPHKTANLKVNWPLSFYLWKENETYCFLDPIWRQVKARELKFEELKNRCV</sequence>